<feature type="non-terminal residue" evidence="1">
    <location>
        <position position="1"/>
    </location>
</feature>
<dbReference type="Proteomes" id="UP000811365">
    <property type="component" value="Unassembled WGS sequence"/>
</dbReference>
<gene>
    <name evidence="1" type="ORF">KH315_03280</name>
</gene>
<reference evidence="1" key="1">
    <citation type="submission" date="2021-02" db="EMBL/GenBank/DDBJ databases">
        <title>Infant gut strain persistence is associated with maternal origin, phylogeny, and functional potential including surface adhesion and iron acquisition.</title>
        <authorList>
            <person name="Lou Y.C."/>
        </authorList>
    </citation>
    <scope>NUCLEOTIDE SEQUENCE</scope>
    <source>
        <strain evidence="1">L2_039_000G1_dasL2_039_000G1_maxbin2.maxbin.077</strain>
    </source>
</reference>
<name>A0A9E1LXH9_9FIRM</name>
<evidence type="ECO:0000313" key="1">
    <source>
        <dbReference type="EMBL" id="MBS6621178.1"/>
    </source>
</evidence>
<organism evidence="1 2">
    <name type="scientific">Faecalibacterium prausnitzii</name>
    <dbReference type="NCBI Taxonomy" id="853"/>
    <lineage>
        <taxon>Bacteria</taxon>
        <taxon>Bacillati</taxon>
        <taxon>Bacillota</taxon>
        <taxon>Clostridia</taxon>
        <taxon>Eubacteriales</taxon>
        <taxon>Oscillospiraceae</taxon>
        <taxon>Faecalibacterium</taxon>
    </lineage>
</organism>
<protein>
    <submittedName>
        <fullName evidence="1">Uncharacterized protein</fullName>
    </submittedName>
</protein>
<comment type="caution">
    <text evidence="1">The sequence shown here is derived from an EMBL/GenBank/DDBJ whole genome shotgun (WGS) entry which is preliminary data.</text>
</comment>
<dbReference type="AlphaFoldDB" id="A0A9E1LXH9"/>
<sequence>CELLCLELFNVFFQHENRFRYKFFDIVQFSRSCLRLSQAAESLFILPPKYQIVKHFFEDFLKFLGEPIDLRTFPVTFWRCLRQTSA</sequence>
<evidence type="ECO:0000313" key="2">
    <source>
        <dbReference type="Proteomes" id="UP000811365"/>
    </source>
</evidence>
<proteinExistence type="predicted"/>
<accession>A0A9E1LXH9</accession>
<dbReference type="EMBL" id="JAGZYH010000008">
    <property type="protein sequence ID" value="MBS6621178.1"/>
    <property type="molecule type" value="Genomic_DNA"/>
</dbReference>